<dbReference type="KEGG" id="amuc:Pan181_00310"/>
<keyword evidence="2" id="KW-1185">Reference proteome</keyword>
<evidence type="ECO:0000313" key="1">
    <source>
        <dbReference type="EMBL" id="QDU53853.1"/>
    </source>
</evidence>
<reference evidence="1 2" key="1">
    <citation type="submission" date="2019-02" db="EMBL/GenBank/DDBJ databases">
        <title>Deep-cultivation of Planctomycetes and their phenomic and genomic characterization uncovers novel biology.</title>
        <authorList>
            <person name="Wiegand S."/>
            <person name="Jogler M."/>
            <person name="Boedeker C."/>
            <person name="Pinto D."/>
            <person name="Vollmers J."/>
            <person name="Rivas-Marin E."/>
            <person name="Kohn T."/>
            <person name="Peeters S.H."/>
            <person name="Heuer A."/>
            <person name="Rast P."/>
            <person name="Oberbeckmann S."/>
            <person name="Bunk B."/>
            <person name="Jeske O."/>
            <person name="Meyerdierks A."/>
            <person name="Storesund J.E."/>
            <person name="Kallscheuer N."/>
            <person name="Luecker S."/>
            <person name="Lage O.M."/>
            <person name="Pohl T."/>
            <person name="Merkel B.J."/>
            <person name="Hornburger P."/>
            <person name="Mueller R.-W."/>
            <person name="Bruemmer F."/>
            <person name="Labrenz M."/>
            <person name="Spormann A.M."/>
            <person name="Op den Camp H."/>
            <person name="Overmann J."/>
            <person name="Amann R."/>
            <person name="Jetten M.S.M."/>
            <person name="Mascher T."/>
            <person name="Medema M.H."/>
            <person name="Devos D.P."/>
            <person name="Kaster A.-K."/>
            <person name="Ovreas L."/>
            <person name="Rohde M."/>
            <person name="Galperin M.Y."/>
            <person name="Jogler C."/>
        </authorList>
    </citation>
    <scope>NUCLEOTIDE SEQUENCE [LARGE SCALE GENOMIC DNA]</scope>
    <source>
        <strain evidence="1 2">Pan181</strain>
    </source>
</reference>
<accession>A0A518AGI9</accession>
<proteinExistence type="predicted"/>
<sequence length="44" mass="5004">MQGVRFKKQEHFVCSRGHCFESTTTLIPKTVVFDFLVQCVAVDA</sequence>
<evidence type="ECO:0000313" key="2">
    <source>
        <dbReference type="Proteomes" id="UP000315750"/>
    </source>
</evidence>
<organism evidence="1 2">
    <name type="scientific">Aeoliella mucimassa</name>
    <dbReference type="NCBI Taxonomy" id="2527972"/>
    <lineage>
        <taxon>Bacteria</taxon>
        <taxon>Pseudomonadati</taxon>
        <taxon>Planctomycetota</taxon>
        <taxon>Planctomycetia</taxon>
        <taxon>Pirellulales</taxon>
        <taxon>Lacipirellulaceae</taxon>
        <taxon>Aeoliella</taxon>
    </lineage>
</organism>
<dbReference type="EMBL" id="CP036278">
    <property type="protein sequence ID" value="QDU53853.1"/>
    <property type="molecule type" value="Genomic_DNA"/>
</dbReference>
<dbReference type="AlphaFoldDB" id="A0A518AGI9"/>
<dbReference type="Proteomes" id="UP000315750">
    <property type="component" value="Chromosome"/>
</dbReference>
<gene>
    <name evidence="1" type="ORF">Pan181_00310</name>
</gene>
<name>A0A518AGI9_9BACT</name>
<protein>
    <submittedName>
        <fullName evidence="1">Uncharacterized protein</fullName>
    </submittedName>
</protein>